<evidence type="ECO:0000313" key="8">
    <source>
        <dbReference type="EMBL" id="CAK9207213.1"/>
    </source>
</evidence>
<evidence type="ECO:0000259" key="6">
    <source>
        <dbReference type="PROSITE" id="PS50157"/>
    </source>
</evidence>
<dbReference type="Pfam" id="PF00443">
    <property type="entry name" value="UCH"/>
    <property type="match status" value="1"/>
</dbReference>
<dbReference type="Gene3D" id="1.25.40.10">
    <property type="entry name" value="Tetratricopeptide repeat domain"/>
    <property type="match status" value="1"/>
</dbReference>
<dbReference type="PANTHER" id="PTHR22975:SF9">
    <property type="entry name" value="ECHINUS SPLICE FORM 3"/>
    <property type="match status" value="1"/>
</dbReference>
<organism evidence="8 9">
    <name type="scientific">Sphagnum troendelagicum</name>
    <dbReference type="NCBI Taxonomy" id="128251"/>
    <lineage>
        <taxon>Eukaryota</taxon>
        <taxon>Viridiplantae</taxon>
        <taxon>Streptophyta</taxon>
        <taxon>Embryophyta</taxon>
        <taxon>Bryophyta</taxon>
        <taxon>Sphagnophytina</taxon>
        <taxon>Sphagnopsida</taxon>
        <taxon>Sphagnales</taxon>
        <taxon>Sphagnaceae</taxon>
        <taxon>Sphagnum</taxon>
    </lineage>
</organism>
<sequence>MHKNRLEGAAAEGDGKKKLAAPNSRAGLETTSPGFAVKARNNNGAKAASMVVVEEGKTAAVAVGVATRTRTTAGSNGGKAAGLLSSNGSKAGARGLVSCNGSSTKTPLEQARGGGGGDLNLCGESGAGEFADSAGVRGECEKALVALRRGNTTKALRIIRDACNQNKGCALAQRVQGHIYMRLASLIEDHSKKQRHFCAALESAKKASALSPQSLEYAHFYAQSLYEAAKDSKGYEEVILECERALSVDTPVDPAKDSLHYEYQHELPTPEARISHVQQELKGLKQKANLANLTSISSWMHTLSNGTGEDKIRFIQVRKVREQDPMEQRVSQPKRPHEVKKVVKTPEERRQEIEVRVAAARLLQQRAELPSISVSESQEETETEKPLQLRSDRRKSGGSSSRRLVKTSSSEDRVERVRPFWHAADIRKREALLEVLVAELKEHVGSPKNNPSMQALAEAIKFAQEKKTWRFWACCECGERLTEYQSLIHHVMHEHTGPLPQKLQDVLPQELDQNWAVLLLEDDFGPVDGPEAVRMLIENARSDNPSDRTAPSDSLIVVTTDSEPHSNDKSEGIPAESLPEDPSNHIDTECNGDMPAKDMVQSTREMHPYELPVVENEERRKLLEKVYSLCRELIRNKCLANEHVIEIIQFATGKIQSLVPDPTMHYEFDQSPVFIRFLDPLPLRHIHKYLMELAQACGLHSADSTSPQSTTEGRDEEIIQDRLFLNEDFTMLLLDEQVLHEFPEESVPAEMKVEEGETKKLLMNEKGDACSRPQLPLMKSRDGDTHADLQLAWIYGSMEYEYSPSGWKQFREQQAVQGREALKLLKKELHHRQGLCEKKLELMGYEEALNIAENLCVQESRKATDNECQKTYEMVLKQRHQELVEACMSGLSDSHKIELDAISSILRNIQNGQVHWPSSSVGTLTVRLSDSDDEEEGNCLLQESALHADSHVESVILHRRKELSKEVNYIDAKIMKTMNSVQNMEAKVGQFAVLDYRAVVLPLVKSLLKSHLEGEAEKDAMQKSDAAREAFLAELAKDKKSPTTKEAELLKQSRDKPKDKKRLKDQKKPKDVKVSQGQSMRCIFSQTFQKLHQDDCNIGSVTQEDQEEEGNSSSWDWGETKCDELLQQEVELQHQAELEAEERKLAEALELQRRAEEESREQHLAEQCHKKLAQDSHVQKRTSEDDGRDVIVMSPQQLQIEMETLEVDDNHSADPSIGLMRSVSRVDPEAHQRVDLVEKVGCLEGVSPESNKLDGNQPTGLAKKSRHRRKRGPRIHAEEGMMGDPEGQAVLDVNASSLGLKFLHGQRGEHESKTLRQLQAEQDDEERFQADLERALQQSLRSLWKQISLESSGSVVAPQAEAAVGSIPRREQPMERTSSGTEDVGKGLQNEIGQYNCFLNVVIQSLWHLKRFREELLAESSKQHIHVGEPCVVCALRGIFVGLSSRAFTTPSHDAPVAPTALRVALSAMYSDSNFFQEAQMNDASEVLAVIFDCLHKAFVPSGASSDGESDGSTAGESWDCQDGHPCIVHNLFGLDVVEQMNCQGCELESRHLKYTAFFHNINASSLRTAKVLYEDCAMDELLKLVDMNHQLACDIDTGGCGRQNYIHHLLRAAPHVFTTVLGWQNGRESFEDISVTVDAIDVAMDIGVVYRGIDEGSRHQLISVVCYYGQHYHCFAYNQELARWVLFDDSTVKVVGDWGDVAMTCRKGHLQPQVLFYEAVSAC</sequence>
<keyword evidence="9" id="KW-1185">Reference proteome</keyword>
<evidence type="ECO:0000256" key="5">
    <source>
        <dbReference type="SAM" id="MobiDB-lite"/>
    </source>
</evidence>
<evidence type="ECO:0000256" key="1">
    <source>
        <dbReference type="ARBA" id="ARBA00022786"/>
    </source>
</evidence>
<dbReference type="Pfam" id="PF04780">
    <property type="entry name" value="DUF629"/>
    <property type="match status" value="1"/>
</dbReference>
<dbReference type="InterPro" id="IPR001394">
    <property type="entry name" value="Peptidase_C19_UCH"/>
</dbReference>
<dbReference type="SUPFAM" id="SSF54001">
    <property type="entry name" value="Cysteine proteinases"/>
    <property type="match status" value="1"/>
</dbReference>
<dbReference type="PROSITE" id="PS00028">
    <property type="entry name" value="ZINC_FINGER_C2H2_1"/>
    <property type="match status" value="1"/>
</dbReference>
<name>A0ABP0TXD1_9BRYO</name>
<dbReference type="Proteomes" id="UP001497512">
    <property type="component" value="Chromosome 15"/>
</dbReference>
<feature type="region of interest" description="Disordered" evidence="5">
    <location>
        <begin position="1"/>
        <end position="37"/>
    </location>
</feature>
<evidence type="ECO:0008006" key="10">
    <source>
        <dbReference type="Google" id="ProtNLM"/>
    </source>
</evidence>
<feature type="compositionally biased region" description="Basic and acidic residues" evidence="5">
    <location>
        <begin position="383"/>
        <end position="395"/>
    </location>
</feature>
<keyword evidence="4" id="KW-0175">Coiled coil</keyword>
<dbReference type="InterPro" id="IPR011990">
    <property type="entry name" value="TPR-like_helical_dom_sf"/>
</dbReference>
<gene>
    <name evidence="8" type="ORF">CSSPTR1EN2_LOCUS8736</name>
</gene>
<feature type="region of interest" description="Disordered" evidence="5">
    <location>
        <begin position="373"/>
        <end position="409"/>
    </location>
</feature>
<feature type="compositionally biased region" description="Basic and acidic residues" evidence="5">
    <location>
        <begin position="335"/>
        <end position="348"/>
    </location>
</feature>
<accession>A0ABP0TXD1</accession>
<dbReference type="InterPro" id="IPR038765">
    <property type="entry name" value="Papain-like_cys_pep_sf"/>
</dbReference>
<dbReference type="InterPro" id="IPR028889">
    <property type="entry name" value="USP"/>
</dbReference>
<feature type="region of interest" description="Disordered" evidence="5">
    <location>
        <begin position="539"/>
        <end position="586"/>
    </location>
</feature>
<dbReference type="PANTHER" id="PTHR22975">
    <property type="entry name" value="UBIQUITIN SPECIFIC PROTEINASE"/>
    <property type="match status" value="1"/>
</dbReference>
<keyword evidence="3" id="KW-0863">Zinc-finger</keyword>
<keyword evidence="1" id="KW-0833">Ubl conjugation pathway</keyword>
<keyword evidence="3" id="KW-0862">Zinc</keyword>
<dbReference type="InterPro" id="IPR006865">
    <property type="entry name" value="DUF629"/>
</dbReference>
<dbReference type="SUPFAM" id="SSF48452">
    <property type="entry name" value="TPR-like"/>
    <property type="match status" value="1"/>
</dbReference>
<protein>
    <recommendedName>
        <fullName evidence="10">USP domain-containing protein</fullName>
    </recommendedName>
</protein>
<keyword evidence="2" id="KW-0378">Hydrolase</keyword>
<dbReference type="EMBL" id="OZ019907">
    <property type="protein sequence ID" value="CAK9207213.1"/>
    <property type="molecule type" value="Genomic_DNA"/>
</dbReference>
<evidence type="ECO:0000256" key="3">
    <source>
        <dbReference type="PROSITE-ProRule" id="PRU00042"/>
    </source>
</evidence>
<dbReference type="Pfam" id="PF04781">
    <property type="entry name" value="DUF627"/>
    <property type="match status" value="1"/>
</dbReference>
<dbReference type="PROSITE" id="PS50235">
    <property type="entry name" value="USP_3"/>
    <property type="match status" value="1"/>
</dbReference>
<reference evidence="8" key="1">
    <citation type="submission" date="2024-02" db="EMBL/GenBank/DDBJ databases">
        <authorList>
            <consortium name="ELIXIR-Norway"/>
            <consortium name="Elixir Norway"/>
        </authorList>
    </citation>
    <scope>NUCLEOTIDE SEQUENCE</scope>
</reference>
<dbReference type="InterPro" id="IPR006866">
    <property type="entry name" value="DUF627_N"/>
</dbReference>
<evidence type="ECO:0000256" key="2">
    <source>
        <dbReference type="ARBA" id="ARBA00022801"/>
    </source>
</evidence>
<feature type="domain" description="C2H2-type" evidence="6">
    <location>
        <begin position="472"/>
        <end position="500"/>
    </location>
</feature>
<evidence type="ECO:0000256" key="4">
    <source>
        <dbReference type="SAM" id="Coils"/>
    </source>
</evidence>
<feature type="compositionally biased region" description="Polar residues" evidence="5">
    <location>
        <begin position="547"/>
        <end position="561"/>
    </location>
</feature>
<feature type="region of interest" description="Disordered" evidence="5">
    <location>
        <begin position="1247"/>
        <end position="1285"/>
    </location>
</feature>
<dbReference type="InterPro" id="IPR052398">
    <property type="entry name" value="Ubiquitin_hydrolase_53/54"/>
</dbReference>
<feature type="compositionally biased region" description="Low complexity" evidence="5">
    <location>
        <begin position="397"/>
        <end position="408"/>
    </location>
</feature>
<feature type="region of interest" description="Disordered" evidence="5">
    <location>
        <begin position="322"/>
        <end position="348"/>
    </location>
</feature>
<feature type="compositionally biased region" description="Polar residues" evidence="5">
    <location>
        <begin position="1248"/>
        <end position="1259"/>
    </location>
</feature>
<proteinExistence type="predicted"/>
<feature type="coiled-coil region" evidence="4">
    <location>
        <begin position="1131"/>
        <end position="1166"/>
    </location>
</feature>
<feature type="domain" description="USP" evidence="7">
    <location>
        <begin position="1386"/>
        <end position="1721"/>
    </location>
</feature>
<feature type="compositionally biased region" description="Basic and acidic residues" evidence="5">
    <location>
        <begin position="562"/>
        <end position="571"/>
    </location>
</feature>
<dbReference type="Gene3D" id="3.90.70.10">
    <property type="entry name" value="Cysteine proteinases"/>
    <property type="match status" value="1"/>
</dbReference>
<evidence type="ECO:0000313" key="9">
    <source>
        <dbReference type="Proteomes" id="UP001497512"/>
    </source>
</evidence>
<feature type="region of interest" description="Disordered" evidence="5">
    <location>
        <begin position="1034"/>
        <end position="1077"/>
    </location>
</feature>
<keyword evidence="3" id="KW-0479">Metal-binding</keyword>
<feature type="region of interest" description="Disordered" evidence="5">
    <location>
        <begin position="1360"/>
        <end position="1385"/>
    </location>
</feature>
<dbReference type="InterPro" id="IPR013087">
    <property type="entry name" value="Znf_C2H2_type"/>
</dbReference>
<feature type="compositionally biased region" description="Basic and acidic residues" evidence="5">
    <location>
        <begin position="1035"/>
        <end position="1058"/>
    </location>
</feature>
<dbReference type="PROSITE" id="PS50157">
    <property type="entry name" value="ZINC_FINGER_C2H2_2"/>
    <property type="match status" value="1"/>
</dbReference>
<dbReference type="CDD" id="cd02257">
    <property type="entry name" value="Peptidase_C19"/>
    <property type="match status" value="1"/>
</dbReference>
<evidence type="ECO:0000259" key="7">
    <source>
        <dbReference type="PROSITE" id="PS50235"/>
    </source>
</evidence>
<feature type="compositionally biased region" description="Basic residues" evidence="5">
    <location>
        <begin position="1263"/>
        <end position="1274"/>
    </location>
</feature>